<name>A0AAD6FW92_9EURO</name>
<evidence type="ECO:0000313" key="3">
    <source>
        <dbReference type="Proteomes" id="UP001213681"/>
    </source>
</evidence>
<organism evidence="2 3">
    <name type="scientific">Penicillium daleae</name>
    <dbReference type="NCBI Taxonomy" id="63821"/>
    <lineage>
        <taxon>Eukaryota</taxon>
        <taxon>Fungi</taxon>
        <taxon>Dikarya</taxon>
        <taxon>Ascomycota</taxon>
        <taxon>Pezizomycotina</taxon>
        <taxon>Eurotiomycetes</taxon>
        <taxon>Eurotiomycetidae</taxon>
        <taxon>Eurotiales</taxon>
        <taxon>Aspergillaceae</taxon>
        <taxon>Penicillium</taxon>
    </lineage>
</organism>
<keyword evidence="1" id="KW-0732">Signal</keyword>
<protein>
    <submittedName>
        <fullName evidence="2">Uncharacterized protein</fullName>
    </submittedName>
</protein>
<accession>A0AAD6FW92</accession>
<evidence type="ECO:0000313" key="2">
    <source>
        <dbReference type="EMBL" id="KAJ5432373.1"/>
    </source>
</evidence>
<sequence>MQLTSIIVVSTTLLAAQVPAQSIRSMIPNVPTSSGVAIPSSMATASPSSSMAVASKPSNYMANHPFRPAVHSPIRVQASSSMLPVARPSSHSMVPVGTPSASSNYNALNQHQGLRQPAAQGPDRMYAVSDGGLAPVDPMQPGSDVAPVLIQKPSGVDEGNSFCMGQCYASEKEAHCAKPYASPLYRSAYGCWMCCFTPGDF</sequence>
<dbReference type="GeneID" id="81605154"/>
<dbReference type="RefSeq" id="XP_056759665.1">
    <property type="nucleotide sequence ID" value="XM_056914911.1"/>
</dbReference>
<feature type="chain" id="PRO_5041932539" evidence="1">
    <location>
        <begin position="23"/>
        <end position="201"/>
    </location>
</feature>
<keyword evidence="3" id="KW-1185">Reference proteome</keyword>
<reference evidence="2" key="1">
    <citation type="submission" date="2022-12" db="EMBL/GenBank/DDBJ databases">
        <authorList>
            <person name="Petersen C."/>
        </authorList>
    </citation>
    <scope>NUCLEOTIDE SEQUENCE</scope>
    <source>
        <strain evidence="2">IBT 16125</strain>
    </source>
</reference>
<dbReference type="EMBL" id="JAPVEA010000009">
    <property type="protein sequence ID" value="KAJ5432373.1"/>
    <property type="molecule type" value="Genomic_DNA"/>
</dbReference>
<reference evidence="2" key="2">
    <citation type="journal article" date="2023" name="IMA Fungus">
        <title>Comparative genomic study of the Penicillium genus elucidates a diverse pangenome and 15 lateral gene transfer events.</title>
        <authorList>
            <person name="Petersen C."/>
            <person name="Sorensen T."/>
            <person name="Nielsen M.R."/>
            <person name="Sondergaard T.E."/>
            <person name="Sorensen J.L."/>
            <person name="Fitzpatrick D.A."/>
            <person name="Frisvad J.C."/>
            <person name="Nielsen K.L."/>
        </authorList>
    </citation>
    <scope>NUCLEOTIDE SEQUENCE</scope>
    <source>
        <strain evidence="2">IBT 16125</strain>
    </source>
</reference>
<proteinExistence type="predicted"/>
<evidence type="ECO:0000256" key="1">
    <source>
        <dbReference type="SAM" id="SignalP"/>
    </source>
</evidence>
<gene>
    <name evidence="2" type="ORF">N7458_011529</name>
</gene>
<dbReference type="Proteomes" id="UP001213681">
    <property type="component" value="Unassembled WGS sequence"/>
</dbReference>
<feature type="signal peptide" evidence="1">
    <location>
        <begin position="1"/>
        <end position="22"/>
    </location>
</feature>
<dbReference type="AlphaFoldDB" id="A0AAD6FW92"/>
<comment type="caution">
    <text evidence="2">The sequence shown here is derived from an EMBL/GenBank/DDBJ whole genome shotgun (WGS) entry which is preliminary data.</text>
</comment>